<comment type="subcellular location">
    <subcellularLocation>
        <location evidence="1">Cell membrane</location>
        <topology evidence="1">Multi-pass membrane protein</topology>
    </subcellularLocation>
</comment>
<feature type="transmembrane region" description="Helical" evidence="11">
    <location>
        <begin position="117"/>
        <end position="135"/>
    </location>
</feature>
<gene>
    <name evidence="13" type="ORF">CR205_17525</name>
</gene>
<keyword evidence="3 7" id="KW-1003">Cell membrane</keyword>
<dbReference type="SUPFAM" id="SSF53649">
    <property type="entry name" value="Alkaline phosphatase-like"/>
    <property type="match status" value="1"/>
</dbReference>
<feature type="binding site" evidence="10">
    <location>
        <position position="255"/>
    </location>
    <ligand>
        <name>Mn(2+)</name>
        <dbReference type="ChEBI" id="CHEBI:29035"/>
    </ligand>
</feature>
<evidence type="ECO:0000256" key="8">
    <source>
        <dbReference type="PIRSR" id="PIRSR005091-1"/>
    </source>
</evidence>
<name>A0A2W0H2Y9_9BACI</name>
<evidence type="ECO:0000256" key="7">
    <source>
        <dbReference type="PIRNR" id="PIRNR005091"/>
    </source>
</evidence>
<evidence type="ECO:0000313" key="13">
    <source>
        <dbReference type="EMBL" id="PYZ96164.1"/>
    </source>
</evidence>
<reference evidence="13 14" key="1">
    <citation type="submission" date="2017-10" db="EMBL/GenBank/DDBJ databases">
        <title>Bacillus sp. nov., a halophilic bacterium isolated from a Yangshapao Lake.</title>
        <authorList>
            <person name="Wang H."/>
        </authorList>
    </citation>
    <scope>NUCLEOTIDE SEQUENCE [LARGE SCALE GENOMIC DNA]</scope>
    <source>
        <strain evidence="13 14">YSP-3</strain>
    </source>
</reference>
<dbReference type="InterPro" id="IPR050448">
    <property type="entry name" value="OpgB/LTA_synthase_biosynth"/>
</dbReference>
<keyword evidence="4 11" id="KW-0812">Transmembrane</keyword>
<evidence type="ECO:0000256" key="4">
    <source>
        <dbReference type="ARBA" id="ARBA00022692"/>
    </source>
</evidence>
<keyword evidence="6 7" id="KW-0472">Membrane</keyword>
<dbReference type="InterPro" id="IPR017850">
    <property type="entry name" value="Alkaline_phosphatase_core_sf"/>
</dbReference>
<keyword evidence="14" id="KW-1185">Reference proteome</keyword>
<evidence type="ECO:0000256" key="3">
    <source>
        <dbReference type="ARBA" id="ARBA00022475"/>
    </source>
</evidence>
<sequence>MKEAIRNHRFLLVCLLALWVKTFIVSAFIFQVATADALETIVFILNPLSFILIIFAFGLLMKPAFQRWYLLIWTLALSVILYSNAVYFREFTDIITLPMLVMGGNAGDLSTSVFELIHWYDVLFFVDVVLFFVLLVRKSPFVRVTQLPFRRHRKVYAGLIGTALVIIGLSQLDQPENRETMTHTFDREGLIQRYGLYNFYVYDAFLHTRTAAQAIFSEEDEWNDINEHRAVYRALPNPEQHGIARDMNVVVISLESIESFVIGETVDGQEITPYLNELIEESYYFPNFYDQTGQGKTSDAEFMINNSLYPAGRGAVFHTHSENEYLALPGSLTAGGYEAVSFHANDRTFYNRDMMYENLGYDYYFSGSYFDISDENSVGWGLKDIDFFDQSMEYVTELQEPFYATFLTLTNHFPYELDEEDHFIEPYESESEILSRYIPTVRYTDEAIRLFMEDMKDAGLYENTMFVMYGDHYGIAESHNDAMGEFLGTEIDDYENVQLARVPLIIHIPDQEGEEMETVSGKVDVMPTLLNLLGIPEHPHVMFGSDLFAREREDFAVLRNGTIITDEYMYTRGKCFERGSKRVVSDETCDPLRDRGEWELFYSDSIIFGDLIRFRDVEDM</sequence>
<feature type="transmembrane region" description="Helical" evidence="11">
    <location>
        <begin position="155"/>
        <end position="172"/>
    </location>
</feature>
<dbReference type="Proteomes" id="UP000248066">
    <property type="component" value="Unassembled WGS sequence"/>
</dbReference>
<dbReference type="AlphaFoldDB" id="A0A2W0H2Y9"/>
<dbReference type="GO" id="GO:0046872">
    <property type="term" value="F:metal ion binding"/>
    <property type="evidence" value="ECO:0007669"/>
    <property type="project" value="UniProtKB-KW"/>
</dbReference>
<dbReference type="InterPro" id="IPR000917">
    <property type="entry name" value="Sulfatase_N"/>
</dbReference>
<dbReference type="OrthoDB" id="5901192at2"/>
<accession>A0A2W0H2Y9</accession>
<dbReference type="RefSeq" id="WP_110521440.1">
    <property type="nucleotide sequence ID" value="NZ_PDOF01000003.1"/>
</dbReference>
<evidence type="ECO:0000256" key="10">
    <source>
        <dbReference type="PIRSR" id="PIRSR005091-3"/>
    </source>
</evidence>
<evidence type="ECO:0000256" key="1">
    <source>
        <dbReference type="ARBA" id="ARBA00004651"/>
    </source>
</evidence>
<proteinExistence type="inferred from homology"/>
<dbReference type="InterPro" id="IPR012160">
    <property type="entry name" value="LtaS-like"/>
</dbReference>
<organism evidence="13 14">
    <name type="scientific">Alteribacter lacisalsi</name>
    <dbReference type="NCBI Taxonomy" id="2045244"/>
    <lineage>
        <taxon>Bacteria</taxon>
        <taxon>Bacillati</taxon>
        <taxon>Bacillota</taxon>
        <taxon>Bacilli</taxon>
        <taxon>Bacillales</taxon>
        <taxon>Bacillaceae</taxon>
        <taxon>Alteribacter</taxon>
    </lineage>
</organism>
<dbReference type="PIRSF" id="PIRSF005091">
    <property type="entry name" value="Mmb_sulf_HI1246"/>
    <property type="match status" value="1"/>
</dbReference>
<evidence type="ECO:0000256" key="9">
    <source>
        <dbReference type="PIRSR" id="PIRSR005091-2"/>
    </source>
</evidence>
<feature type="binding site" evidence="9">
    <location>
        <position position="412"/>
    </location>
    <ligand>
        <name>substrate</name>
    </ligand>
</feature>
<comment type="similarity">
    <text evidence="2 7">Belongs to the LTA synthase family.</text>
</comment>
<dbReference type="PANTHER" id="PTHR47371">
    <property type="entry name" value="LIPOTEICHOIC ACID SYNTHASE"/>
    <property type="match status" value="1"/>
</dbReference>
<feature type="domain" description="Sulfatase N-terminal" evidence="12">
    <location>
        <begin position="248"/>
        <end position="535"/>
    </location>
</feature>
<dbReference type="GO" id="GO:0005886">
    <property type="term" value="C:plasma membrane"/>
    <property type="evidence" value="ECO:0007669"/>
    <property type="project" value="UniProtKB-SubCell"/>
</dbReference>
<evidence type="ECO:0000256" key="2">
    <source>
        <dbReference type="ARBA" id="ARBA00009983"/>
    </source>
</evidence>
<keyword evidence="5 11" id="KW-1133">Transmembrane helix</keyword>
<feature type="binding site" evidence="10">
    <location>
        <position position="297"/>
    </location>
    <ligand>
        <name>Mn(2+)</name>
        <dbReference type="ChEBI" id="CHEBI:29035"/>
    </ligand>
</feature>
<dbReference type="EMBL" id="PDOF01000003">
    <property type="protein sequence ID" value="PYZ96164.1"/>
    <property type="molecule type" value="Genomic_DNA"/>
</dbReference>
<dbReference type="CDD" id="cd16015">
    <property type="entry name" value="LTA_synthase"/>
    <property type="match status" value="1"/>
</dbReference>
<feature type="binding site" evidence="10">
    <location>
        <position position="471"/>
    </location>
    <ligand>
        <name>Mn(2+)</name>
        <dbReference type="ChEBI" id="CHEBI:29035"/>
    </ligand>
</feature>
<evidence type="ECO:0000256" key="5">
    <source>
        <dbReference type="ARBA" id="ARBA00022989"/>
    </source>
</evidence>
<keyword evidence="9" id="KW-0479">Metal-binding</keyword>
<feature type="transmembrane region" description="Helical" evidence="11">
    <location>
        <begin position="68"/>
        <end position="88"/>
    </location>
</feature>
<evidence type="ECO:0000256" key="11">
    <source>
        <dbReference type="SAM" id="Phobius"/>
    </source>
</evidence>
<evidence type="ECO:0000256" key="6">
    <source>
        <dbReference type="ARBA" id="ARBA00023136"/>
    </source>
</evidence>
<evidence type="ECO:0000313" key="14">
    <source>
        <dbReference type="Proteomes" id="UP000248066"/>
    </source>
</evidence>
<comment type="caution">
    <text evidence="13">The sequence shown here is derived from an EMBL/GenBank/DDBJ whole genome shotgun (WGS) entry which is preliminary data.</text>
</comment>
<dbReference type="Pfam" id="PF00884">
    <property type="entry name" value="Sulfatase"/>
    <property type="match status" value="1"/>
</dbReference>
<evidence type="ECO:0000259" key="12">
    <source>
        <dbReference type="Pfam" id="PF00884"/>
    </source>
</evidence>
<feature type="binding site" evidence="10">
    <location>
        <position position="472"/>
    </location>
    <ligand>
        <name>Mn(2+)</name>
        <dbReference type="ChEBI" id="CHEBI:29035"/>
    </ligand>
</feature>
<feature type="transmembrane region" description="Helical" evidence="11">
    <location>
        <begin position="37"/>
        <end position="61"/>
    </location>
</feature>
<keyword evidence="9" id="KW-0464">Manganese</keyword>
<dbReference type="PANTHER" id="PTHR47371:SF1">
    <property type="entry name" value="LIPOTEICHOIC ACID SYNTHASE-LIKE YQGS"/>
    <property type="match status" value="1"/>
</dbReference>
<protein>
    <recommendedName>
        <fullName evidence="12">Sulfatase N-terminal domain-containing protein</fullName>
    </recommendedName>
</protein>
<dbReference type="Gene3D" id="3.40.720.10">
    <property type="entry name" value="Alkaline Phosphatase, subunit A"/>
    <property type="match status" value="1"/>
</dbReference>
<dbReference type="Gene3D" id="3.30.1120.170">
    <property type="match status" value="1"/>
</dbReference>
<feature type="active site" evidence="8">
    <location>
        <position position="297"/>
    </location>
</feature>